<feature type="compositionally biased region" description="Basic residues" evidence="1">
    <location>
        <begin position="96"/>
        <end position="117"/>
    </location>
</feature>
<gene>
    <name evidence="2" type="ORF">M3P05_16210</name>
</gene>
<keyword evidence="3" id="KW-1185">Reference proteome</keyword>
<sequence>MKMDILRCKSPDMVRKEISVHLLAYNLLRALMARTAQMTGQSPREISFRAAQQTVRDFRILLLSTDDLAGVVDVMLGIMAEHQAGDRSGRSEPRAVKRRPKAFPKLQHSHAKARRLKTYQGKAA</sequence>
<dbReference type="Proteomes" id="UP001203338">
    <property type="component" value="Unassembled WGS sequence"/>
</dbReference>
<evidence type="ECO:0000313" key="3">
    <source>
        <dbReference type="Proteomes" id="UP001203338"/>
    </source>
</evidence>
<feature type="region of interest" description="Disordered" evidence="1">
    <location>
        <begin position="83"/>
        <end position="124"/>
    </location>
</feature>
<name>A0ABT0PKG6_9GAMM</name>
<proteinExistence type="predicted"/>
<organism evidence="2 3">
    <name type="scientific">Parendozoicomonas callyspongiae</name>
    <dbReference type="NCBI Taxonomy" id="2942213"/>
    <lineage>
        <taxon>Bacteria</taxon>
        <taxon>Pseudomonadati</taxon>
        <taxon>Pseudomonadota</taxon>
        <taxon>Gammaproteobacteria</taxon>
        <taxon>Oceanospirillales</taxon>
        <taxon>Endozoicomonadaceae</taxon>
        <taxon>Parendozoicomonas</taxon>
    </lineage>
</organism>
<evidence type="ECO:0000256" key="1">
    <source>
        <dbReference type="SAM" id="MobiDB-lite"/>
    </source>
</evidence>
<feature type="compositionally biased region" description="Basic and acidic residues" evidence="1">
    <location>
        <begin position="83"/>
        <end position="95"/>
    </location>
</feature>
<evidence type="ECO:0000313" key="2">
    <source>
        <dbReference type="EMBL" id="MCL6271466.1"/>
    </source>
</evidence>
<accession>A0ABT0PKG6</accession>
<comment type="caution">
    <text evidence="2">The sequence shown here is derived from an EMBL/GenBank/DDBJ whole genome shotgun (WGS) entry which is preliminary data.</text>
</comment>
<reference evidence="2 3" key="1">
    <citation type="submission" date="2022-05" db="EMBL/GenBank/DDBJ databases">
        <authorList>
            <person name="Park J.-S."/>
        </authorList>
    </citation>
    <scope>NUCLEOTIDE SEQUENCE [LARGE SCALE GENOMIC DNA]</scope>
    <source>
        <strain evidence="2 3">2012CJ34-2</strain>
    </source>
</reference>
<dbReference type="EMBL" id="JAMFLX010000025">
    <property type="protein sequence ID" value="MCL6271466.1"/>
    <property type="molecule type" value="Genomic_DNA"/>
</dbReference>
<protein>
    <submittedName>
        <fullName evidence="2">Uncharacterized protein</fullName>
    </submittedName>
</protein>